<keyword evidence="2" id="KW-1185">Reference proteome</keyword>
<proteinExistence type="predicted"/>
<dbReference type="EMBL" id="JAWDGP010005334">
    <property type="protein sequence ID" value="KAK3757738.1"/>
    <property type="molecule type" value="Genomic_DNA"/>
</dbReference>
<dbReference type="Proteomes" id="UP001283361">
    <property type="component" value="Unassembled WGS sequence"/>
</dbReference>
<gene>
    <name evidence="1" type="ORF">RRG08_056124</name>
</gene>
<name>A0AAE1D602_9GAST</name>
<comment type="caution">
    <text evidence="1">The sequence shown here is derived from an EMBL/GenBank/DDBJ whole genome shotgun (WGS) entry which is preliminary data.</text>
</comment>
<evidence type="ECO:0000313" key="1">
    <source>
        <dbReference type="EMBL" id="KAK3757738.1"/>
    </source>
</evidence>
<evidence type="ECO:0000313" key="2">
    <source>
        <dbReference type="Proteomes" id="UP001283361"/>
    </source>
</evidence>
<accession>A0AAE1D602</accession>
<protein>
    <submittedName>
        <fullName evidence="1">Uncharacterized protein</fullName>
    </submittedName>
</protein>
<sequence>MQHLFTDYLCFRVSDLLSRHQAVTHQDGPQEMKAVRVLEKGILFEVGTDWKSLDTGDKRDASHTRVSLGGEYGVNAMFGEKGVSHTRVSLGGVSCGVNAMFGEKGVSHTRVSLGWMPCGVNAMFGEKGVSHTRVSLGGMSCGVNAMFGEKEASQKSRLLSPLVQIWVRRFSVVG</sequence>
<organism evidence="1 2">
    <name type="scientific">Elysia crispata</name>
    <name type="common">lettuce slug</name>
    <dbReference type="NCBI Taxonomy" id="231223"/>
    <lineage>
        <taxon>Eukaryota</taxon>
        <taxon>Metazoa</taxon>
        <taxon>Spiralia</taxon>
        <taxon>Lophotrochozoa</taxon>
        <taxon>Mollusca</taxon>
        <taxon>Gastropoda</taxon>
        <taxon>Heterobranchia</taxon>
        <taxon>Euthyneura</taxon>
        <taxon>Panpulmonata</taxon>
        <taxon>Sacoglossa</taxon>
        <taxon>Placobranchoidea</taxon>
        <taxon>Plakobranchidae</taxon>
        <taxon>Elysia</taxon>
    </lineage>
</organism>
<reference evidence="1" key="1">
    <citation type="journal article" date="2023" name="G3 (Bethesda)">
        <title>A reference genome for the long-term kleptoplast-retaining sea slug Elysia crispata morphotype clarki.</title>
        <authorList>
            <person name="Eastman K.E."/>
            <person name="Pendleton A.L."/>
            <person name="Shaikh M.A."/>
            <person name="Suttiyut T."/>
            <person name="Ogas R."/>
            <person name="Tomko P."/>
            <person name="Gavelis G."/>
            <person name="Widhalm J.R."/>
            <person name="Wisecaver J.H."/>
        </authorList>
    </citation>
    <scope>NUCLEOTIDE SEQUENCE</scope>
    <source>
        <strain evidence="1">ECLA1</strain>
    </source>
</reference>
<dbReference type="AlphaFoldDB" id="A0AAE1D602"/>